<dbReference type="Pfam" id="PF06985">
    <property type="entry name" value="HET"/>
    <property type="match status" value="1"/>
</dbReference>
<evidence type="ECO:0000313" key="2">
    <source>
        <dbReference type="EMBL" id="KAK3955542.1"/>
    </source>
</evidence>
<feature type="non-terminal residue" evidence="2">
    <location>
        <position position="1"/>
    </location>
</feature>
<dbReference type="Proteomes" id="UP001303222">
    <property type="component" value="Unassembled WGS sequence"/>
</dbReference>
<protein>
    <recommendedName>
        <fullName evidence="1">Heterokaryon incompatibility domain-containing protein</fullName>
    </recommendedName>
</protein>
<sequence>LALKSVRRRVEYYSQGRPQPIPMWADGVCIKQQDEDECERNHQVRLMSQIYSNCRTGVVYLGEEANG</sequence>
<dbReference type="InterPro" id="IPR010730">
    <property type="entry name" value="HET"/>
</dbReference>
<keyword evidence="3" id="KW-1185">Reference proteome</keyword>
<evidence type="ECO:0000313" key="3">
    <source>
        <dbReference type="Proteomes" id="UP001303222"/>
    </source>
</evidence>
<reference evidence="2" key="2">
    <citation type="submission" date="2023-06" db="EMBL/GenBank/DDBJ databases">
        <authorList>
            <consortium name="Lawrence Berkeley National Laboratory"/>
            <person name="Mondo S.J."/>
            <person name="Hensen N."/>
            <person name="Bonometti L."/>
            <person name="Westerberg I."/>
            <person name="Brannstrom I.O."/>
            <person name="Guillou S."/>
            <person name="Cros-Aarteil S."/>
            <person name="Calhoun S."/>
            <person name="Haridas S."/>
            <person name="Kuo A."/>
            <person name="Pangilinan J."/>
            <person name="Riley R."/>
            <person name="Labutti K."/>
            <person name="Andreopoulos B."/>
            <person name="Lipzen A."/>
            <person name="Chen C."/>
            <person name="Yanf M."/>
            <person name="Daum C."/>
            <person name="Ng V."/>
            <person name="Clum A."/>
            <person name="Steindorff A."/>
            <person name="Ohm R."/>
            <person name="Martin F."/>
            <person name="Silar P."/>
            <person name="Natvig D."/>
            <person name="Lalanne C."/>
            <person name="Gautier V."/>
            <person name="Ament-Velasquez S.L."/>
            <person name="Kruys A."/>
            <person name="Hutchinson M.I."/>
            <person name="Powell A.J."/>
            <person name="Barry K."/>
            <person name="Miller A.N."/>
            <person name="Grigoriev I.V."/>
            <person name="Debuchy R."/>
            <person name="Gladieux P."/>
            <person name="Thoren M.H."/>
            <person name="Johannesson H."/>
        </authorList>
    </citation>
    <scope>NUCLEOTIDE SEQUENCE</scope>
    <source>
        <strain evidence="2">CBS 626.80</strain>
    </source>
</reference>
<name>A0AAN6P4L5_9PEZI</name>
<dbReference type="EMBL" id="MU859075">
    <property type="protein sequence ID" value="KAK3955542.1"/>
    <property type="molecule type" value="Genomic_DNA"/>
</dbReference>
<gene>
    <name evidence="2" type="ORF">QBC32DRAFT_184165</name>
</gene>
<dbReference type="InterPro" id="IPR052895">
    <property type="entry name" value="HetReg/Transcr_Mod"/>
</dbReference>
<dbReference type="PANTHER" id="PTHR24148">
    <property type="entry name" value="ANKYRIN REPEAT DOMAIN-CONTAINING PROTEIN 39 HOMOLOG-RELATED"/>
    <property type="match status" value="1"/>
</dbReference>
<reference evidence="2" key="1">
    <citation type="journal article" date="2023" name="Mol. Phylogenet. Evol.">
        <title>Genome-scale phylogeny and comparative genomics of the fungal order Sordariales.</title>
        <authorList>
            <person name="Hensen N."/>
            <person name="Bonometti L."/>
            <person name="Westerberg I."/>
            <person name="Brannstrom I.O."/>
            <person name="Guillou S."/>
            <person name="Cros-Aarteil S."/>
            <person name="Calhoun S."/>
            <person name="Haridas S."/>
            <person name="Kuo A."/>
            <person name="Mondo S."/>
            <person name="Pangilinan J."/>
            <person name="Riley R."/>
            <person name="LaButti K."/>
            <person name="Andreopoulos B."/>
            <person name="Lipzen A."/>
            <person name="Chen C."/>
            <person name="Yan M."/>
            <person name="Daum C."/>
            <person name="Ng V."/>
            <person name="Clum A."/>
            <person name="Steindorff A."/>
            <person name="Ohm R.A."/>
            <person name="Martin F."/>
            <person name="Silar P."/>
            <person name="Natvig D.O."/>
            <person name="Lalanne C."/>
            <person name="Gautier V."/>
            <person name="Ament-Velasquez S.L."/>
            <person name="Kruys A."/>
            <person name="Hutchinson M.I."/>
            <person name="Powell A.J."/>
            <person name="Barry K."/>
            <person name="Miller A.N."/>
            <person name="Grigoriev I.V."/>
            <person name="Debuchy R."/>
            <person name="Gladieux P."/>
            <person name="Hiltunen Thoren M."/>
            <person name="Johannesson H."/>
        </authorList>
    </citation>
    <scope>NUCLEOTIDE SEQUENCE</scope>
    <source>
        <strain evidence="2">CBS 626.80</strain>
    </source>
</reference>
<dbReference type="PANTHER" id="PTHR24148:SF73">
    <property type="entry name" value="HET DOMAIN PROTEIN (AFU_ORTHOLOGUE AFUA_8G01020)"/>
    <property type="match status" value="1"/>
</dbReference>
<comment type="caution">
    <text evidence="2">The sequence shown here is derived from an EMBL/GenBank/DDBJ whole genome shotgun (WGS) entry which is preliminary data.</text>
</comment>
<proteinExistence type="predicted"/>
<evidence type="ECO:0000259" key="1">
    <source>
        <dbReference type="Pfam" id="PF06985"/>
    </source>
</evidence>
<dbReference type="AlphaFoldDB" id="A0AAN6P4L5"/>
<organism evidence="2 3">
    <name type="scientific">Pseudoneurospora amorphoporcata</name>
    <dbReference type="NCBI Taxonomy" id="241081"/>
    <lineage>
        <taxon>Eukaryota</taxon>
        <taxon>Fungi</taxon>
        <taxon>Dikarya</taxon>
        <taxon>Ascomycota</taxon>
        <taxon>Pezizomycotina</taxon>
        <taxon>Sordariomycetes</taxon>
        <taxon>Sordariomycetidae</taxon>
        <taxon>Sordariales</taxon>
        <taxon>Sordariaceae</taxon>
        <taxon>Pseudoneurospora</taxon>
    </lineage>
</organism>
<feature type="domain" description="Heterokaryon incompatibility" evidence="1">
    <location>
        <begin position="21"/>
        <end position="65"/>
    </location>
</feature>
<accession>A0AAN6P4L5</accession>
<feature type="non-terminal residue" evidence="2">
    <location>
        <position position="67"/>
    </location>
</feature>